<name>A0A1W6Z792_9BORD</name>
<proteinExistence type="inferred from homology"/>
<sequence>MISKLWKAIASVCSVACVGMAAQGAAQAQPAFPQKPVSIVVPTTPGGTADIVARLVGPKLAQIWGQPVVIENKPGAGTFIGSDYVARAQPDGHTLLLTFSELATLPSLNKNVKLDVVSGFTRIGRIGSLPVVVLSHPSVKAQNMQELLALLRANPGKYTYSSNGSGSALQLYTEIFRREAEVDIMHVPYRGALEASLAALSGEVNLLVQFANGNVINYITSGKLRAYAVASPQRLEKLPDVPSAPEVGLPGFRLDAWYGLFGPAGMSNDLVQKLNDDLKKAMAFPDVQERLGGMNMLLQPGTPEEFDTFFKAEYTRWAEVIKDAGIESNH</sequence>
<keyword evidence="2" id="KW-0732">Signal</keyword>
<evidence type="ECO:0000313" key="4">
    <source>
        <dbReference type="Proteomes" id="UP000194161"/>
    </source>
</evidence>
<evidence type="ECO:0000256" key="2">
    <source>
        <dbReference type="SAM" id="SignalP"/>
    </source>
</evidence>
<evidence type="ECO:0000313" key="3">
    <source>
        <dbReference type="EMBL" id="ARP93177.1"/>
    </source>
</evidence>
<protein>
    <recommendedName>
        <fullName evidence="5">ABC transporter substrate-binding protein</fullName>
    </recommendedName>
</protein>
<organism evidence="3 4">
    <name type="scientific">Bordetella genomosp. 13</name>
    <dbReference type="NCBI Taxonomy" id="463040"/>
    <lineage>
        <taxon>Bacteria</taxon>
        <taxon>Pseudomonadati</taxon>
        <taxon>Pseudomonadota</taxon>
        <taxon>Betaproteobacteria</taxon>
        <taxon>Burkholderiales</taxon>
        <taxon>Alcaligenaceae</taxon>
        <taxon>Bordetella</taxon>
    </lineage>
</organism>
<dbReference type="EMBL" id="CP021111">
    <property type="protein sequence ID" value="ARP93177.1"/>
    <property type="molecule type" value="Genomic_DNA"/>
</dbReference>
<dbReference type="PANTHER" id="PTHR42928">
    <property type="entry name" value="TRICARBOXYLATE-BINDING PROTEIN"/>
    <property type="match status" value="1"/>
</dbReference>
<dbReference type="Pfam" id="PF03401">
    <property type="entry name" value="TctC"/>
    <property type="match status" value="1"/>
</dbReference>
<dbReference type="KEGG" id="bgm:CAL15_01515"/>
<dbReference type="InterPro" id="IPR005064">
    <property type="entry name" value="BUG"/>
</dbReference>
<keyword evidence="4" id="KW-1185">Reference proteome</keyword>
<dbReference type="Proteomes" id="UP000194161">
    <property type="component" value="Chromosome"/>
</dbReference>
<comment type="similarity">
    <text evidence="1">Belongs to the UPF0065 (bug) family.</text>
</comment>
<reference evidence="3 4" key="1">
    <citation type="submission" date="2017-05" db="EMBL/GenBank/DDBJ databases">
        <title>Complete and WGS of Bordetella genogroups.</title>
        <authorList>
            <person name="Spilker T."/>
            <person name="LiPuma J."/>
        </authorList>
    </citation>
    <scope>NUCLEOTIDE SEQUENCE [LARGE SCALE GENOMIC DNA]</scope>
    <source>
        <strain evidence="3 4">AU7206</strain>
    </source>
</reference>
<feature type="chain" id="PRO_5012642289" description="ABC transporter substrate-binding protein" evidence="2">
    <location>
        <begin position="29"/>
        <end position="330"/>
    </location>
</feature>
<gene>
    <name evidence="3" type="ORF">CAL15_01515</name>
</gene>
<dbReference type="Gene3D" id="3.40.190.150">
    <property type="entry name" value="Bordetella uptake gene, domain 1"/>
    <property type="match status" value="1"/>
</dbReference>
<accession>A0A1W6Z792</accession>
<dbReference type="STRING" id="463040.CAL15_01515"/>
<feature type="signal peptide" evidence="2">
    <location>
        <begin position="1"/>
        <end position="28"/>
    </location>
</feature>
<dbReference type="AlphaFoldDB" id="A0A1W6Z792"/>
<dbReference type="RefSeq" id="WP_232468098.1">
    <property type="nucleotide sequence ID" value="NZ_CP021111.1"/>
</dbReference>
<dbReference type="Gene3D" id="3.40.190.10">
    <property type="entry name" value="Periplasmic binding protein-like II"/>
    <property type="match status" value="1"/>
</dbReference>
<evidence type="ECO:0008006" key="5">
    <source>
        <dbReference type="Google" id="ProtNLM"/>
    </source>
</evidence>
<dbReference type="PANTHER" id="PTHR42928:SF5">
    <property type="entry name" value="BLR1237 PROTEIN"/>
    <property type="match status" value="1"/>
</dbReference>
<dbReference type="CDD" id="cd13578">
    <property type="entry name" value="PBP2_Bug27"/>
    <property type="match status" value="1"/>
</dbReference>
<dbReference type="PIRSF" id="PIRSF017082">
    <property type="entry name" value="YflP"/>
    <property type="match status" value="1"/>
</dbReference>
<dbReference type="InterPro" id="IPR042100">
    <property type="entry name" value="Bug_dom1"/>
</dbReference>
<evidence type="ECO:0000256" key="1">
    <source>
        <dbReference type="ARBA" id="ARBA00006987"/>
    </source>
</evidence>